<keyword evidence="2" id="KW-1185">Reference proteome</keyword>
<dbReference type="OrthoDB" id="6624404at2759"/>
<dbReference type="Gene3D" id="2.120.10.30">
    <property type="entry name" value="TolB, C-terminal domain"/>
    <property type="match status" value="1"/>
</dbReference>
<evidence type="ECO:0000313" key="2">
    <source>
        <dbReference type="Proteomes" id="UP000250275"/>
    </source>
</evidence>
<organism evidence="1 2">
    <name type="scientific">Eufriesea mexicana</name>
    <dbReference type="NCBI Taxonomy" id="516756"/>
    <lineage>
        <taxon>Eukaryota</taxon>
        <taxon>Metazoa</taxon>
        <taxon>Ecdysozoa</taxon>
        <taxon>Arthropoda</taxon>
        <taxon>Hexapoda</taxon>
        <taxon>Insecta</taxon>
        <taxon>Pterygota</taxon>
        <taxon>Neoptera</taxon>
        <taxon>Endopterygota</taxon>
        <taxon>Hymenoptera</taxon>
        <taxon>Apocrita</taxon>
        <taxon>Aculeata</taxon>
        <taxon>Apoidea</taxon>
        <taxon>Anthophila</taxon>
        <taxon>Apidae</taxon>
        <taxon>Eufriesea</taxon>
    </lineage>
</organism>
<protein>
    <recommendedName>
        <fullName evidence="3">Bee-milk protein</fullName>
    </recommendedName>
</protein>
<sequence length="177" mass="20071">MDLHVDVRGRLWLLDVPENLGCPARVIVHNLKRNNQLIKKPVILTDLSILLSTLITYISQICISFKKWRNATIVWHGTKMGTSSGLFCDVEDGLHYFMSLERASVRWDTKLPLKAESHSVLVQNQNCPCISDYAMDGQKILWGLINSRCPNTIVDSSTKVTVKSRTTRIGKYSASRR</sequence>
<name>A0A310SR91_9HYME</name>
<gene>
    <name evidence="1" type="ORF">WN48_10900</name>
</gene>
<proteinExistence type="predicted"/>
<dbReference type="Proteomes" id="UP000250275">
    <property type="component" value="Unassembled WGS sequence"/>
</dbReference>
<accession>A0A310SR91</accession>
<dbReference type="EMBL" id="KQ761005">
    <property type="protein sequence ID" value="OAD58401.1"/>
    <property type="molecule type" value="Genomic_DNA"/>
</dbReference>
<reference evidence="1 2" key="1">
    <citation type="submission" date="2015-07" db="EMBL/GenBank/DDBJ databases">
        <title>The genome of Eufriesea mexicana.</title>
        <authorList>
            <person name="Pan H."/>
            <person name="Kapheim K."/>
        </authorList>
    </citation>
    <scope>NUCLEOTIDE SEQUENCE [LARGE SCALE GENOMIC DNA]</scope>
    <source>
        <strain evidence="1">0111107269</strain>
        <tissue evidence="1">Whole body</tissue>
    </source>
</reference>
<dbReference type="AlphaFoldDB" id="A0A310SR91"/>
<evidence type="ECO:0008006" key="3">
    <source>
        <dbReference type="Google" id="ProtNLM"/>
    </source>
</evidence>
<evidence type="ECO:0000313" key="1">
    <source>
        <dbReference type="EMBL" id="OAD58401.1"/>
    </source>
</evidence>
<dbReference type="InterPro" id="IPR011042">
    <property type="entry name" value="6-blade_b-propeller_TolB-like"/>
</dbReference>